<gene>
    <name evidence="1" type="primary">Acey_s0273.g985</name>
    <name evidence="1" type="ORF">Y032_0273g985</name>
</gene>
<organism evidence="1 2">
    <name type="scientific">Ancylostoma ceylanicum</name>
    <dbReference type="NCBI Taxonomy" id="53326"/>
    <lineage>
        <taxon>Eukaryota</taxon>
        <taxon>Metazoa</taxon>
        <taxon>Ecdysozoa</taxon>
        <taxon>Nematoda</taxon>
        <taxon>Chromadorea</taxon>
        <taxon>Rhabditida</taxon>
        <taxon>Rhabditina</taxon>
        <taxon>Rhabditomorpha</taxon>
        <taxon>Strongyloidea</taxon>
        <taxon>Ancylostomatidae</taxon>
        <taxon>Ancylostomatinae</taxon>
        <taxon>Ancylostoma</taxon>
    </lineage>
</organism>
<reference evidence="2" key="1">
    <citation type="journal article" date="2015" name="Nat. Genet.">
        <title>The genome and transcriptome of the zoonotic hookworm Ancylostoma ceylanicum identify infection-specific gene families.</title>
        <authorList>
            <person name="Schwarz E.M."/>
            <person name="Hu Y."/>
            <person name="Antoshechkin I."/>
            <person name="Miller M.M."/>
            <person name="Sternberg P.W."/>
            <person name="Aroian R.V."/>
        </authorList>
    </citation>
    <scope>NUCLEOTIDE SEQUENCE</scope>
    <source>
        <strain evidence="2">HY135</strain>
    </source>
</reference>
<accession>A0A016S8I7</accession>
<dbReference type="Proteomes" id="UP000024635">
    <property type="component" value="Unassembled WGS sequence"/>
</dbReference>
<dbReference type="AlphaFoldDB" id="A0A016S8I7"/>
<comment type="caution">
    <text evidence="1">The sequence shown here is derived from an EMBL/GenBank/DDBJ whole genome shotgun (WGS) entry which is preliminary data.</text>
</comment>
<evidence type="ECO:0000313" key="2">
    <source>
        <dbReference type="Proteomes" id="UP000024635"/>
    </source>
</evidence>
<protein>
    <submittedName>
        <fullName evidence="1">Uncharacterized protein</fullName>
    </submittedName>
</protein>
<evidence type="ECO:0000313" key="1">
    <source>
        <dbReference type="EMBL" id="EYB86786.1"/>
    </source>
</evidence>
<proteinExistence type="predicted"/>
<sequence>MEDMGGFFFASSLAVEVRLSGQTSDFGIAQVGLRWAQQRMAVLYEGIRYHISFYTTSTTSFSIRITARGTVHG</sequence>
<keyword evidence="2" id="KW-1185">Reference proteome</keyword>
<dbReference type="EMBL" id="JARK01001609">
    <property type="protein sequence ID" value="EYB86786.1"/>
    <property type="molecule type" value="Genomic_DNA"/>
</dbReference>
<name>A0A016S8I7_9BILA</name>